<dbReference type="EMBL" id="PIPW01000001">
    <property type="protein sequence ID" value="RUO54751.1"/>
    <property type="molecule type" value="Genomic_DNA"/>
</dbReference>
<dbReference type="AlphaFoldDB" id="A0A432Y1D5"/>
<keyword evidence="3" id="KW-1185">Reference proteome</keyword>
<evidence type="ECO:0000256" key="1">
    <source>
        <dbReference type="SAM" id="SignalP"/>
    </source>
</evidence>
<keyword evidence="1" id="KW-0732">Signal</keyword>
<evidence type="ECO:0000313" key="3">
    <source>
        <dbReference type="Proteomes" id="UP000287198"/>
    </source>
</evidence>
<gene>
    <name evidence="2" type="ORF">CWI69_04920</name>
</gene>
<feature type="chain" id="PRO_5019441074" evidence="1">
    <location>
        <begin position="19"/>
        <end position="189"/>
    </location>
</feature>
<accession>A0A432Y1D5</accession>
<protein>
    <submittedName>
        <fullName evidence="2">Uncharacterized protein</fullName>
    </submittedName>
</protein>
<feature type="signal peptide" evidence="1">
    <location>
        <begin position="1"/>
        <end position="18"/>
    </location>
</feature>
<organism evidence="2 3">
    <name type="scientific">Pseudidiomarina halophila</name>
    <dbReference type="NCBI Taxonomy" id="1449799"/>
    <lineage>
        <taxon>Bacteria</taxon>
        <taxon>Pseudomonadati</taxon>
        <taxon>Pseudomonadota</taxon>
        <taxon>Gammaproteobacteria</taxon>
        <taxon>Alteromonadales</taxon>
        <taxon>Idiomarinaceae</taxon>
        <taxon>Pseudidiomarina</taxon>
    </lineage>
</organism>
<comment type="caution">
    <text evidence="2">The sequence shown here is derived from an EMBL/GenBank/DDBJ whole genome shotgun (WGS) entry which is preliminary data.</text>
</comment>
<sequence>MQKRIFIAGCLWCAQVQAGALGAIGDVTTDPSGAVMVQGWMCTPTHTPAQELVLAASSKPDAVQTQSMLAVIRAQRLKRQLDHKVCASEMLYQSFNWRINPVEAAGFAGQEIIATATFSDGETLLLAGSFVLDEPTSVQTQSITTFSQIPYGVTFVHQDILGSVIAETNGNQSVTLQSQYRPFGKSEDY</sequence>
<proteinExistence type="predicted"/>
<name>A0A432Y1D5_9GAMM</name>
<dbReference type="RefSeq" id="WP_126762413.1">
    <property type="nucleotide sequence ID" value="NZ_JBHLTZ010000004.1"/>
</dbReference>
<reference evidence="3" key="1">
    <citation type="journal article" date="2018" name="Front. Microbiol.">
        <title>Genome-Based Analysis Reveals the Taxonomy and Diversity of the Family Idiomarinaceae.</title>
        <authorList>
            <person name="Liu Y."/>
            <person name="Lai Q."/>
            <person name="Shao Z."/>
        </authorList>
    </citation>
    <scope>NUCLEOTIDE SEQUENCE [LARGE SCALE GENOMIC DNA]</scope>
    <source>
        <strain evidence="3">BH195</strain>
    </source>
</reference>
<dbReference type="OrthoDB" id="5762010at2"/>
<dbReference type="Proteomes" id="UP000287198">
    <property type="component" value="Unassembled WGS sequence"/>
</dbReference>
<evidence type="ECO:0000313" key="2">
    <source>
        <dbReference type="EMBL" id="RUO54751.1"/>
    </source>
</evidence>